<dbReference type="Proteomes" id="UP000198403">
    <property type="component" value="Unassembled WGS sequence"/>
</dbReference>
<name>A0A238XCR8_9ACTN</name>
<organism evidence="2 3">
    <name type="scientific">Blastococcus mobilis</name>
    <dbReference type="NCBI Taxonomy" id="1938746"/>
    <lineage>
        <taxon>Bacteria</taxon>
        <taxon>Bacillati</taxon>
        <taxon>Actinomycetota</taxon>
        <taxon>Actinomycetes</taxon>
        <taxon>Geodermatophilales</taxon>
        <taxon>Geodermatophilaceae</taxon>
        <taxon>Blastococcus</taxon>
    </lineage>
</organism>
<dbReference type="EMBL" id="FZNO01000012">
    <property type="protein sequence ID" value="SNR56114.1"/>
    <property type="molecule type" value="Genomic_DNA"/>
</dbReference>
<dbReference type="RefSeq" id="WP_176445527.1">
    <property type="nucleotide sequence ID" value="NZ_FZNO01000012.1"/>
</dbReference>
<gene>
    <name evidence="2" type="ORF">SAMN06272737_112135</name>
</gene>
<protein>
    <submittedName>
        <fullName evidence="2">Uncharacterized protein</fullName>
    </submittedName>
</protein>
<proteinExistence type="predicted"/>
<dbReference type="AlphaFoldDB" id="A0A238XCR8"/>
<feature type="compositionally biased region" description="Low complexity" evidence="1">
    <location>
        <begin position="242"/>
        <end position="256"/>
    </location>
</feature>
<evidence type="ECO:0000313" key="2">
    <source>
        <dbReference type="EMBL" id="SNR56114.1"/>
    </source>
</evidence>
<evidence type="ECO:0000313" key="3">
    <source>
        <dbReference type="Proteomes" id="UP000198403"/>
    </source>
</evidence>
<evidence type="ECO:0000256" key="1">
    <source>
        <dbReference type="SAM" id="MobiDB-lite"/>
    </source>
</evidence>
<accession>A0A238XCR8</accession>
<reference evidence="2 3" key="1">
    <citation type="submission" date="2017-06" db="EMBL/GenBank/DDBJ databases">
        <authorList>
            <person name="Kim H.J."/>
            <person name="Triplett B.A."/>
        </authorList>
    </citation>
    <scope>NUCLEOTIDE SEQUENCE [LARGE SCALE GENOMIC DNA]</scope>
    <source>
        <strain evidence="2 3">DSM 44272</strain>
    </source>
</reference>
<feature type="compositionally biased region" description="Gly residues" evidence="1">
    <location>
        <begin position="259"/>
        <end position="268"/>
    </location>
</feature>
<keyword evidence="3" id="KW-1185">Reference proteome</keyword>
<sequence length="268" mass="29323">MRNDAADVLDRLRDSRDPRLLRLIDDALRADTVTPPDPDVVEPYRWFLARVGDGLKLTAAGYLPPAVVSEIMRRFGWDADWVGAGNREDLTVPVSALRTSARRLGLVRVHRGVLLQSVAGRRLAEDPDGLWQHIAARLPLGSRDVELQAGVLWLLAIAARRPDPEHVVALGLRALGWVGGTGDRRTRQTPVRSSATRRRCSTGSVSLPVAVCPGSSNRRSRWPVRRCSAPRSNPRLPHRRATVSPSSSPSRSPTSTLRCGGGSRCPGR</sequence>
<feature type="region of interest" description="Disordered" evidence="1">
    <location>
        <begin position="179"/>
        <end position="268"/>
    </location>
</feature>